<dbReference type="EMBL" id="PKPP01002657">
    <property type="protein sequence ID" value="PWA73896.1"/>
    <property type="molecule type" value="Genomic_DNA"/>
</dbReference>
<feature type="compositionally biased region" description="Basic residues" evidence="2">
    <location>
        <begin position="80"/>
        <end position="93"/>
    </location>
</feature>
<feature type="compositionally biased region" description="Basic and acidic residues" evidence="2">
    <location>
        <begin position="105"/>
        <end position="125"/>
    </location>
</feature>
<evidence type="ECO:0000256" key="2">
    <source>
        <dbReference type="SAM" id="MobiDB-lite"/>
    </source>
</evidence>
<feature type="compositionally biased region" description="Low complexity" evidence="2">
    <location>
        <begin position="17"/>
        <end position="27"/>
    </location>
</feature>
<dbReference type="Proteomes" id="UP000245207">
    <property type="component" value="Unassembled WGS sequence"/>
</dbReference>
<reference evidence="4 5" key="1">
    <citation type="journal article" date="2018" name="Mol. Plant">
        <title>The genome of Artemisia annua provides insight into the evolution of Asteraceae family and artemisinin biosynthesis.</title>
        <authorList>
            <person name="Shen Q."/>
            <person name="Zhang L."/>
            <person name="Liao Z."/>
            <person name="Wang S."/>
            <person name="Yan T."/>
            <person name="Shi P."/>
            <person name="Liu M."/>
            <person name="Fu X."/>
            <person name="Pan Q."/>
            <person name="Wang Y."/>
            <person name="Lv Z."/>
            <person name="Lu X."/>
            <person name="Zhang F."/>
            <person name="Jiang W."/>
            <person name="Ma Y."/>
            <person name="Chen M."/>
            <person name="Hao X."/>
            <person name="Li L."/>
            <person name="Tang Y."/>
            <person name="Lv G."/>
            <person name="Zhou Y."/>
            <person name="Sun X."/>
            <person name="Brodelius P.E."/>
            <person name="Rose J.K.C."/>
            <person name="Tang K."/>
        </authorList>
    </citation>
    <scope>NUCLEOTIDE SEQUENCE [LARGE SCALE GENOMIC DNA]</scope>
    <source>
        <strain evidence="5">cv. Huhao1</strain>
        <tissue evidence="4">Leaf</tissue>
    </source>
</reference>
<dbReference type="InterPro" id="IPR036875">
    <property type="entry name" value="Znf_CCHC_sf"/>
</dbReference>
<evidence type="ECO:0000313" key="4">
    <source>
        <dbReference type="EMBL" id="PWA73896.1"/>
    </source>
</evidence>
<feature type="compositionally biased region" description="Basic residues" evidence="2">
    <location>
        <begin position="126"/>
        <end position="139"/>
    </location>
</feature>
<keyword evidence="1" id="KW-0479">Metal-binding</keyword>
<dbReference type="OrthoDB" id="1746950at2759"/>
<dbReference type="GO" id="GO:0008270">
    <property type="term" value="F:zinc ion binding"/>
    <property type="evidence" value="ECO:0007669"/>
    <property type="project" value="UniProtKB-KW"/>
</dbReference>
<evidence type="ECO:0000256" key="1">
    <source>
        <dbReference type="PROSITE-ProRule" id="PRU00047"/>
    </source>
</evidence>
<name>A0A2U1NK91_ARTAN</name>
<dbReference type="PROSITE" id="PS50158">
    <property type="entry name" value="ZF_CCHC"/>
    <property type="match status" value="1"/>
</dbReference>
<evidence type="ECO:0000313" key="5">
    <source>
        <dbReference type="Proteomes" id="UP000245207"/>
    </source>
</evidence>
<feature type="compositionally biased region" description="Basic residues" evidence="2">
    <location>
        <begin position="31"/>
        <end position="40"/>
    </location>
</feature>
<protein>
    <submittedName>
        <fullName evidence="4">Transposase, mutator type</fullName>
    </submittedName>
</protein>
<comment type="caution">
    <text evidence="4">The sequence shown here is derived from an EMBL/GenBank/DDBJ whole genome shotgun (WGS) entry which is preliminary data.</text>
</comment>
<dbReference type="Gene3D" id="4.10.60.10">
    <property type="entry name" value="Zinc finger, CCHC-type"/>
    <property type="match status" value="1"/>
</dbReference>
<evidence type="ECO:0000259" key="3">
    <source>
        <dbReference type="PROSITE" id="PS50158"/>
    </source>
</evidence>
<organism evidence="4 5">
    <name type="scientific">Artemisia annua</name>
    <name type="common">Sweet wormwood</name>
    <dbReference type="NCBI Taxonomy" id="35608"/>
    <lineage>
        <taxon>Eukaryota</taxon>
        <taxon>Viridiplantae</taxon>
        <taxon>Streptophyta</taxon>
        <taxon>Embryophyta</taxon>
        <taxon>Tracheophyta</taxon>
        <taxon>Spermatophyta</taxon>
        <taxon>Magnoliopsida</taxon>
        <taxon>eudicotyledons</taxon>
        <taxon>Gunneridae</taxon>
        <taxon>Pentapetalae</taxon>
        <taxon>asterids</taxon>
        <taxon>campanulids</taxon>
        <taxon>Asterales</taxon>
        <taxon>Asteraceae</taxon>
        <taxon>Asteroideae</taxon>
        <taxon>Anthemideae</taxon>
        <taxon>Artemisiinae</taxon>
        <taxon>Artemisia</taxon>
    </lineage>
</organism>
<dbReference type="AlphaFoldDB" id="A0A2U1NK91"/>
<keyword evidence="5" id="KW-1185">Reference proteome</keyword>
<dbReference type="SUPFAM" id="SSF57756">
    <property type="entry name" value="Retrovirus zinc finger-like domains"/>
    <property type="match status" value="1"/>
</dbReference>
<proteinExistence type="predicted"/>
<sequence length="139" mass="15290">MIKPIRGPVHWPKCNVPTTLLPPTHHPQIGRPRKERRKSRAEKDLVHVTKNGKLTRKLRTVTCDKCGTRGHNSRTCTGPRKAKAKGVGNKRKERSAASDVPDADNSARRSTPTDKGKGVAVDDGKKKKGPPRKKVIVLG</sequence>
<feature type="domain" description="CCHC-type" evidence="3">
    <location>
        <begin position="63"/>
        <end position="76"/>
    </location>
</feature>
<keyword evidence="1" id="KW-0862">Zinc</keyword>
<dbReference type="GO" id="GO:0003676">
    <property type="term" value="F:nucleic acid binding"/>
    <property type="evidence" value="ECO:0007669"/>
    <property type="project" value="InterPro"/>
</dbReference>
<feature type="region of interest" description="Disordered" evidence="2">
    <location>
        <begin position="1"/>
        <end position="139"/>
    </location>
</feature>
<gene>
    <name evidence="4" type="ORF">CTI12_AA237940</name>
</gene>
<dbReference type="InterPro" id="IPR001878">
    <property type="entry name" value="Znf_CCHC"/>
</dbReference>
<keyword evidence="1" id="KW-0863">Zinc-finger</keyword>
<accession>A0A2U1NK91</accession>